<feature type="domain" description="OmpA-like" evidence="5">
    <location>
        <begin position="20"/>
        <end position="137"/>
    </location>
</feature>
<proteinExistence type="predicted"/>
<dbReference type="SUPFAM" id="SSF103088">
    <property type="entry name" value="OmpA-like"/>
    <property type="match status" value="1"/>
</dbReference>
<comment type="caution">
    <text evidence="6">The sequence shown here is derived from an EMBL/GenBank/DDBJ whole genome shotgun (WGS) entry which is preliminary data.</text>
</comment>
<evidence type="ECO:0000256" key="3">
    <source>
        <dbReference type="ARBA" id="ARBA00023237"/>
    </source>
</evidence>
<organism evidence="6 7">
    <name type="scientific">Arcobacter cloacae</name>
    <dbReference type="NCBI Taxonomy" id="1054034"/>
    <lineage>
        <taxon>Bacteria</taxon>
        <taxon>Pseudomonadati</taxon>
        <taxon>Campylobacterota</taxon>
        <taxon>Epsilonproteobacteria</taxon>
        <taxon>Campylobacterales</taxon>
        <taxon>Arcobacteraceae</taxon>
        <taxon>Arcobacter</taxon>
    </lineage>
</organism>
<name>A0A4Q0ZF65_9BACT</name>
<dbReference type="InterPro" id="IPR050330">
    <property type="entry name" value="Bact_OuterMem_StrucFunc"/>
</dbReference>
<evidence type="ECO:0000256" key="1">
    <source>
        <dbReference type="ARBA" id="ARBA00004442"/>
    </source>
</evidence>
<dbReference type="PANTHER" id="PTHR30329:SF21">
    <property type="entry name" value="LIPOPROTEIN YIAD-RELATED"/>
    <property type="match status" value="1"/>
</dbReference>
<evidence type="ECO:0000259" key="5">
    <source>
        <dbReference type="PROSITE" id="PS51123"/>
    </source>
</evidence>
<evidence type="ECO:0000313" key="6">
    <source>
        <dbReference type="EMBL" id="RXJ85083.1"/>
    </source>
</evidence>
<keyword evidence="3" id="KW-0998">Cell outer membrane</keyword>
<accession>A0A4Q0ZF65</accession>
<dbReference type="PRINTS" id="PR01023">
    <property type="entry name" value="NAFLGMOTY"/>
</dbReference>
<dbReference type="PROSITE" id="PS51123">
    <property type="entry name" value="OMPA_2"/>
    <property type="match status" value="1"/>
</dbReference>
<dbReference type="CDD" id="cd07185">
    <property type="entry name" value="OmpA_C-like"/>
    <property type="match status" value="1"/>
</dbReference>
<reference evidence="6 7" key="1">
    <citation type="submission" date="2017-10" db="EMBL/GenBank/DDBJ databases">
        <title>Genomics of the genus Arcobacter.</title>
        <authorList>
            <person name="Perez-Cataluna A."/>
            <person name="Figueras M.J."/>
        </authorList>
    </citation>
    <scope>NUCLEOTIDE SEQUENCE [LARGE SCALE GENOMIC DNA]</scope>
    <source>
        <strain evidence="6 7">F26</strain>
    </source>
</reference>
<comment type="subcellular location">
    <subcellularLocation>
        <location evidence="1">Cell outer membrane</location>
    </subcellularLocation>
</comment>
<dbReference type="EMBL" id="PDJZ01000003">
    <property type="protein sequence ID" value="RXJ85083.1"/>
    <property type="molecule type" value="Genomic_DNA"/>
</dbReference>
<evidence type="ECO:0000313" key="7">
    <source>
        <dbReference type="Proteomes" id="UP000290870"/>
    </source>
</evidence>
<dbReference type="PRINTS" id="PR01021">
    <property type="entry name" value="OMPADOMAIN"/>
</dbReference>
<dbReference type="InterPro" id="IPR006664">
    <property type="entry name" value="OMP_bac"/>
</dbReference>
<dbReference type="Proteomes" id="UP000290870">
    <property type="component" value="Unassembled WGS sequence"/>
</dbReference>
<gene>
    <name evidence="6" type="ORF">CRU90_03760</name>
</gene>
<dbReference type="PANTHER" id="PTHR30329">
    <property type="entry name" value="STATOR ELEMENT OF FLAGELLAR MOTOR COMPLEX"/>
    <property type="match status" value="1"/>
</dbReference>
<keyword evidence="2 4" id="KW-0472">Membrane</keyword>
<dbReference type="AlphaFoldDB" id="A0A4Q0ZF65"/>
<sequence length="159" mass="18134">MRKLVLTTITGLLTTMALDASECIIMKDLNVQFKNDSAIYETADELTEIKEFAEFLKDTDLFVLIEGHTNHYAKATYNLELSTKRAEKVKDELISLGVKPNNIKAMGFGESTPLYDNQTVDGTEKNRRVVAEVFNTKDELNKYLINAEERIFSIKFLEQ</sequence>
<protein>
    <recommendedName>
        <fullName evidence="5">OmpA-like domain-containing protein</fullName>
    </recommendedName>
</protein>
<evidence type="ECO:0000256" key="2">
    <source>
        <dbReference type="ARBA" id="ARBA00023136"/>
    </source>
</evidence>
<dbReference type="OrthoDB" id="5512550at2"/>
<dbReference type="Gene3D" id="3.30.1330.60">
    <property type="entry name" value="OmpA-like domain"/>
    <property type="match status" value="1"/>
</dbReference>
<evidence type="ECO:0000256" key="4">
    <source>
        <dbReference type="PROSITE-ProRule" id="PRU00473"/>
    </source>
</evidence>
<dbReference type="RefSeq" id="WP_128985945.1">
    <property type="nucleotide sequence ID" value="NZ_PDJZ01000003.1"/>
</dbReference>
<dbReference type="InterPro" id="IPR006665">
    <property type="entry name" value="OmpA-like"/>
</dbReference>
<dbReference type="InterPro" id="IPR036737">
    <property type="entry name" value="OmpA-like_sf"/>
</dbReference>
<dbReference type="Pfam" id="PF00691">
    <property type="entry name" value="OmpA"/>
    <property type="match status" value="1"/>
</dbReference>
<dbReference type="GO" id="GO:0009279">
    <property type="term" value="C:cell outer membrane"/>
    <property type="evidence" value="ECO:0007669"/>
    <property type="project" value="UniProtKB-SubCell"/>
</dbReference>